<keyword evidence="5" id="KW-1185">Reference proteome</keyword>
<gene>
    <name evidence="4" type="ordered locus">Caur_3543</name>
</gene>
<name>A9WA45_CHLAA</name>
<evidence type="ECO:0000259" key="3">
    <source>
        <dbReference type="PROSITE" id="PS50801"/>
    </source>
</evidence>
<dbReference type="EMBL" id="CP000909">
    <property type="protein sequence ID" value="ABY36727.1"/>
    <property type="molecule type" value="Genomic_DNA"/>
</dbReference>
<dbReference type="CDD" id="cd07041">
    <property type="entry name" value="STAS_RsbR_RsbS_like"/>
    <property type="match status" value="1"/>
</dbReference>
<protein>
    <submittedName>
        <fullName evidence="4">Sulfate transporter/antisigma-factor antagonist STAS</fullName>
    </submittedName>
</protein>
<dbReference type="InParanoid" id="A9WA45"/>
<dbReference type="PANTHER" id="PTHR33745:SF1">
    <property type="entry name" value="RSBT ANTAGONIST PROTEIN RSBS"/>
    <property type="match status" value="1"/>
</dbReference>
<dbReference type="RefSeq" id="WP_012259380.1">
    <property type="nucleotide sequence ID" value="NC_010175.1"/>
</dbReference>
<dbReference type="PANTHER" id="PTHR33745">
    <property type="entry name" value="RSBT ANTAGONIST PROTEIN RSBS-RELATED"/>
    <property type="match status" value="1"/>
</dbReference>
<feature type="domain" description="STAS" evidence="3">
    <location>
        <begin position="251"/>
        <end position="362"/>
    </location>
</feature>
<dbReference type="HOGENOM" id="CLU_061564_0_0_0"/>
<evidence type="ECO:0000313" key="4">
    <source>
        <dbReference type="EMBL" id="ABY36727.1"/>
    </source>
</evidence>
<dbReference type="Gene3D" id="3.30.750.24">
    <property type="entry name" value="STAS domain"/>
    <property type="match status" value="1"/>
</dbReference>
<dbReference type="InterPro" id="IPR002645">
    <property type="entry name" value="STAS_dom"/>
</dbReference>
<dbReference type="Pfam" id="PF01740">
    <property type="entry name" value="STAS"/>
    <property type="match status" value="1"/>
</dbReference>
<keyword evidence="2" id="KW-0812">Transmembrane</keyword>
<feature type="transmembrane region" description="Helical" evidence="2">
    <location>
        <begin position="52"/>
        <end position="71"/>
    </location>
</feature>
<dbReference type="Proteomes" id="UP000002008">
    <property type="component" value="Chromosome"/>
</dbReference>
<dbReference type="eggNOG" id="COG1366">
    <property type="taxonomic scope" value="Bacteria"/>
</dbReference>
<dbReference type="InterPro" id="IPR051932">
    <property type="entry name" value="Bact_StressResp_Reg"/>
</dbReference>
<dbReference type="STRING" id="324602.Caur_3543"/>
<keyword evidence="2" id="KW-0472">Membrane</keyword>
<dbReference type="PATRIC" id="fig|324602.8.peg.3992"/>
<dbReference type="InterPro" id="IPR036513">
    <property type="entry name" value="STAS_dom_sf"/>
</dbReference>
<evidence type="ECO:0000256" key="2">
    <source>
        <dbReference type="SAM" id="Phobius"/>
    </source>
</evidence>
<dbReference type="SUPFAM" id="SSF52091">
    <property type="entry name" value="SpoIIaa-like"/>
    <property type="match status" value="1"/>
</dbReference>
<evidence type="ECO:0000256" key="1">
    <source>
        <dbReference type="SAM" id="Coils"/>
    </source>
</evidence>
<reference evidence="5" key="1">
    <citation type="journal article" date="2011" name="BMC Genomics">
        <title>Complete genome sequence of the filamentous anoxygenic phototrophic bacterium Chloroflexus aurantiacus.</title>
        <authorList>
            <person name="Tang K.H."/>
            <person name="Barry K."/>
            <person name="Chertkov O."/>
            <person name="Dalin E."/>
            <person name="Han C.S."/>
            <person name="Hauser L.J."/>
            <person name="Honchak B.M."/>
            <person name="Karbach L.E."/>
            <person name="Land M.L."/>
            <person name="Lapidus A."/>
            <person name="Larimer F.W."/>
            <person name="Mikhailova N."/>
            <person name="Pitluck S."/>
            <person name="Pierson B.K."/>
            <person name="Blankenship R.E."/>
        </authorList>
    </citation>
    <scope>NUCLEOTIDE SEQUENCE [LARGE SCALE GENOMIC DNA]</scope>
    <source>
        <strain evidence="5">ATCC 29366 / DSM 635 / J-10-fl</strain>
    </source>
</reference>
<dbReference type="AlphaFoldDB" id="A9WA45"/>
<dbReference type="PROSITE" id="PS50801">
    <property type="entry name" value="STAS"/>
    <property type="match status" value="1"/>
</dbReference>
<evidence type="ECO:0000313" key="5">
    <source>
        <dbReference type="Proteomes" id="UP000002008"/>
    </source>
</evidence>
<feature type="transmembrane region" description="Helical" evidence="2">
    <location>
        <begin position="131"/>
        <end position="151"/>
    </location>
</feature>
<proteinExistence type="predicted"/>
<keyword evidence="2" id="KW-1133">Transmembrane helix</keyword>
<feature type="coiled-coil region" evidence="1">
    <location>
        <begin position="209"/>
        <end position="243"/>
    </location>
</feature>
<feature type="transmembrane region" description="Helical" evidence="2">
    <location>
        <begin position="163"/>
        <end position="184"/>
    </location>
</feature>
<keyword evidence="1" id="KW-0175">Coiled coil</keyword>
<feature type="transmembrane region" description="Helical" evidence="2">
    <location>
        <begin position="26"/>
        <end position="46"/>
    </location>
</feature>
<dbReference type="KEGG" id="cau:Caur_3543"/>
<organism evidence="4 5">
    <name type="scientific">Chloroflexus aurantiacus (strain ATCC 29366 / DSM 635 / J-10-fl)</name>
    <dbReference type="NCBI Taxonomy" id="324602"/>
    <lineage>
        <taxon>Bacteria</taxon>
        <taxon>Bacillati</taxon>
        <taxon>Chloroflexota</taxon>
        <taxon>Chloroflexia</taxon>
        <taxon>Chloroflexales</taxon>
        <taxon>Chloroflexineae</taxon>
        <taxon>Chloroflexaceae</taxon>
        <taxon>Chloroflexus</taxon>
    </lineage>
</organism>
<dbReference type="EnsemblBacteria" id="ABY36727">
    <property type="protein sequence ID" value="ABY36727"/>
    <property type="gene ID" value="Caur_3543"/>
</dbReference>
<feature type="transmembrane region" description="Helical" evidence="2">
    <location>
        <begin position="78"/>
        <end position="97"/>
    </location>
</feature>
<accession>A9WA45</accession>
<sequence length="364" mass="39222">MRAFTTWLFQIQTTDEDDLRRGRTNIIVSLVMIILAILAIPISFLAENNPTSGITIISVGIIAYTVSIAVTKAGRVNIGGLILISFVTLPILTPIVAQTSPTSPFTSPFYLILSTLVAGLTLRPILTWAVLIINLVGLFVAWNIAGINLFADALGTSLGAAAIFLQIGTALFTFVGGQITATALHEARQRREEARQIAGQLATLNATLEAQVAQRTAALQQALHELEQRAAEQARLLAENEQQRQAIRELSVPVLPIRETTLVMPLVGALDTARLADMQQQALEQIARTNARDLFIDVTGVPVIDTQVAKGLIQVVEAARLMGTRVTLVGIRPEVAQTLVTLGIDLRSIRTFSTLQAALGEGRK</sequence>